<sequence length="148" mass="16471">MLVIKFQMESLTPVSTMDNNNAILAFDSFGSVGIVELQQIFRSGLVRCEPIPDSIKFVSVGLWWQNLAKKVETIFVIKAELDNEAKCGSKKNLRNEDIGHGVLRLIEITQPEKLTDPKDPLEDLATAVVIQVEAANVPRRNSNLKPNV</sequence>
<comment type="caution">
    <text evidence="1">The sequence shown here is derived from an EMBL/GenBank/DDBJ whole genome shotgun (WGS) entry which is preliminary data.</text>
</comment>
<dbReference type="EMBL" id="JAATIP010000104">
    <property type="protein sequence ID" value="KAF4372736.1"/>
    <property type="molecule type" value="Genomic_DNA"/>
</dbReference>
<accession>A0A7J6FPW6</accession>
<organism evidence="1 2">
    <name type="scientific">Cannabis sativa</name>
    <name type="common">Hemp</name>
    <name type="synonym">Marijuana</name>
    <dbReference type="NCBI Taxonomy" id="3483"/>
    <lineage>
        <taxon>Eukaryota</taxon>
        <taxon>Viridiplantae</taxon>
        <taxon>Streptophyta</taxon>
        <taxon>Embryophyta</taxon>
        <taxon>Tracheophyta</taxon>
        <taxon>Spermatophyta</taxon>
        <taxon>Magnoliopsida</taxon>
        <taxon>eudicotyledons</taxon>
        <taxon>Gunneridae</taxon>
        <taxon>Pentapetalae</taxon>
        <taxon>rosids</taxon>
        <taxon>fabids</taxon>
        <taxon>Rosales</taxon>
        <taxon>Cannabaceae</taxon>
        <taxon>Cannabis</taxon>
    </lineage>
</organism>
<name>A0A7J6FPW6_CANSA</name>
<dbReference type="Proteomes" id="UP000525078">
    <property type="component" value="Unassembled WGS sequence"/>
</dbReference>
<evidence type="ECO:0000313" key="2">
    <source>
        <dbReference type="Proteomes" id="UP000525078"/>
    </source>
</evidence>
<proteinExistence type="predicted"/>
<evidence type="ECO:0000313" key="1">
    <source>
        <dbReference type="EMBL" id="KAF4372736.1"/>
    </source>
</evidence>
<dbReference type="AlphaFoldDB" id="A0A7J6FPW6"/>
<gene>
    <name evidence="1" type="ORF">F8388_000903</name>
</gene>
<protein>
    <submittedName>
        <fullName evidence="1">Uncharacterized protein</fullName>
    </submittedName>
</protein>
<reference evidence="1 2" key="1">
    <citation type="journal article" date="2020" name="bioRxiv">
        <title>Sequence and annotation of 42 cannabis genomes reveals extensive copy number variation in cannabinoid synthesis and pathogen resistance genes.</title>
        <authorList>
            <person name="Mckernan K.J."/>
            <person name="Helbert Y."/>
            <person name="Kane L.T."/>
            <person name="Ebling H."/>
            <person name="Zhang L."/>
            <person name="Liu B."/>
            <person name="Eaton Z."/>
            <person name="Mclaughlin S."/>
            <person name="Kingan S."/>
            <person name="Baybayan P."/>
            <person name="Concepcion G."/>
            <person name="Jordan M."/>
            <person name="Riva A."/>
            <person name="Barbazuk W."/>
            <person name="Harkins T."/>
        </authorList>
    </citation>
    <scope>NUCLEOTIDE SEQUENCE [LARGE SCALE GENOMIC DNA]</scope>
    <source>
        <strain evidence="2">cv. Jamaican Lion 4</strain>
        <tissue evidence="1">Leaf</tissue>
    </source>
</reference>